<evidence type="ECO:0000256" key="1">
    <source>
        <dbReference type="SAM" id="MobiDB-lite"/>
    </source>
</evidence>
<reference evidence="2" key="1">
    <citation type="submission" date="2024-06" db="EMBL/GenBank/DDBJ databases">
        <authorList>
            <person name="Campbell A.G."/>
        </authorList>
    </citation>
    <scope>NUCLEOTIDE SEQUENCE</scope>
    <source>
        <strain evidence="2">EM17</strain>
    </source>
</reference>
<dbReference type="Proteomes" id="UP001432995">
    <property type="component" value="Unassembled WGS sequence"/>
</dbReference>
<gene>
    <name evidence="2" type="ORF">ABS770_20225</name>
</gene>
<protein>
    <submittedName>
        <fullName evidence="2">Uncharacterized protein</fullName>
    </submittedName>
</protein>
<proteinExistence type="predicted"/>
<accession>A0ABV1R6V9</accession>
<keyword evidence="3" id="KW-1185">Reference proteome</keyword>
<sequence>MTSMEISSSVGPTVRVTHFCHIGLSRSIPAVGHPDETRAFALNQALPKANRGAVLDDLCASLAEAGGDEAVQCLDQSMVEHRMDELFGIVGACVSVQAARLKDGVRGAMTEAMEEARACGVHVSWTSRIEAVAPGTVLHAAPDNIRERVKQVLGLSRAFYFAPVDPFVHVNYQVMLSGPDGDVDRLGRKLADHLASLMPAGTERPTVRSETQTETVYPGATYEECVRNRLATRRPLPPTGEAFMSGVREARRAIEAGDAVAAFAAADDIARLVRRDPVMTALLLRGDRPGDGSKRFEVGNARKLARHIACVVATLKAQDDLEGLRGLLFAPSGMVETIREKVWYELAANRLPQYHAKPIRAAFGDVGNAQLHFEAFDVDGQRRPAATNGPIDREQALLDFIAAGAPDQETAPSPDDRPGLDGPSPSI</sequence>
<organism evidence="2 3">
    <name type="scientific">Methylobacterium brachiatum</name>
    <dbReference type="NCBI Taxonomy" id="269660"/>
    <lineage>
        <taxon>Bacteria</taxon>
        <taxon>Pseudomonadati</taxon>
        <taxon>Pseudomonadota</taxon>
        <taxon>Alphaproteobacteria</taxon>
        <taxon>Hyphomicrobiales</taxon>
        <taxon>Methylobacteriaceae</taxon>
        <taxon>Methylobacterium</taxon>
    </lineage>
</organism>
<comment type="caution">
    <text evidence="2">The sequence shown here is derived from an EMBL/GenBank/DDBJ whole genome shotgun (WGS) entry which is preliminary data.</text>
</comment>
<evidence type="ECO:0000313" key="2">
    <source>
        <dbReference type="EMBL" id="MER2290584.1"/>
    </source>
</evidence>
<dbReference type="RefSeq" id="WP_124262953.1">
    <property type="nucleotide sequence ID" value="NZ_JBELQD010000026.1"/>
</dbReference>
<feature type="region of interest" description="Disordered" evidence="1">
    <location>
        <begin position="402"/>
        <end position="427"/>
    </location>
</feature>
<name>A0ABV1R6V9_9HYPH</name>
<evidence type="ECO:0000313" key="3">
    <source>
        <dbReference type="Proteomes" id="UP001432995"/>
    </source>
</evidence>
<dbReference type="EMBL" id="JBELQD010000026">
    <property type="protein sequence ID" value="MER2290584.1"/>
    <property type="molecule type" value="Genomic_DNA"/>
</dbReference>